<dbReference type="Pfam" id="PF19880">
    <property type="entry name" value="DUF6353"/>
    <property type="match status" value="1"/>
</dbReference>
<keyword evidence="2" id="KW-1185">Reference proteome</keyword>
<reference evidence="1 2" key="1">
    <citation type="journal article" date="2011" name="Appl. Environ. Microbiol.">
        <title>Genomic and functional analyses of Rhodococcus equi phages ReqiPepy6, ReqiPoco6, ReqiPine5, and ReqiDocB7.</title>
        <authorList>
            <person name="Summer E.J."/>
            <person name="Liu M."/>
            <person name="Gill J.J."/>
            <person name="Grant M."/>
            <person name="Chan-Cortes T.N."/>
            <person name="Ferguson L."/>
            <person name="Janes C."/>
            <person name="Lange K."/>
            <person name="Bertoli M."/>
            <person name="Moore C."/>
            <person name="Orchard R.C."/>
            <person name="Cohen N."/>
            <person name="Young R."/>
        </authorList>
    </citation>
    <scope>NUCLEOTIDE SEQUENCE [LARGE SCALE GENOMIC DNA]</scope>
</reference>
<dbReference type="RefSeq" id="YP_009017683.1">
    <property type="nucleotide sequence ID" value="NC_023735.1"/>
</dbReference>
<sequence>MSIKNTIMSAGGKNMAVTMLKLQKNSPTLLFGAGVVGVVGTVVLASRATLKVSDIVDEASTTLEKINNIEEENYTPEHAVKDKAVVYTKTAIDVSKLYAPALILGVVSVSCLAGSHNILTRRNAALGAAYAGMEKAFKEYRGRVIDEIGVEKEARIYQPVEEVEAINSEGKKTKVAVPTGVGGSPYKKIFDNSNKNWNQQTEFNVLFIQAQQNYANDLLHANGYLFLNDVYDMLGIARTKAGQIVGWISDGKGDNFVDFGLFTTHEGMRFTTGEQSAVWLDFNVDGNILDLI</sequence>
<dbReference type="KEGG" id="vg:18565646"/>
<dbReference type="InterPro" id="IPR045933">
    <property type="entry name" value="DUF6353"/>
</dbReference>
<dbReference type="OrthoDB" id="14123at10239"/>
<protein>
    <submittedName>
        <fullName evidence="1">Gp069</fullName>
    </submittedName>
</protein>
<name>D4P7I0_9CAUD</name>
<dbReference type="GeneID" id="18565646"/>
<dbReference type="Proteomes" id="UP000002347">
    <property type="component" value="Segment"/>
</dbReference>
<organism evidence="1 2">
    <name type="scientific">Rhodococcus phage ReqiPepy6</name>
    <dbReference type="NCBI Taxonomy" id="691965"/>
    <lineage>
        <taxon>Viruses</taxon>
        <taxon>Duplodnaviria</taxon>
        <taxon>Heunggongvirae</taxon>
        <taxon>Uroviricota</taxon>
        <taxon>Caudoviricetes</taxon>
        <taxon>Pepyhexavirus</taxon>
        <taxon>Pepyhexavirus pepy6</taxon>
    </lineage>
</organism>
<proteinExistence type="predicted"/>
<evidence type="ECO:0000313" key="1">
    <source>
        <dbReference type="EMBL" id="ADD80960.1"/>
    </source>
</evidence>
<dbReference type="EMBL" id="GU580941">
    <property type="protein sequence ID" value="ADD80960.1"/>
    <property type="molecule type" value="Genomic_DNA"/>
</dbReference>
<gene>
    <name evidence="1" type="ORF">Pepy6gene069</name>
</gene>
<evidence type="ECO:0000313" key="2">
    <source>
        <dbReference type="Proteomes" id="UP000002347"/>
    </source>
</evidence>
<accession>D4P7I0</accession>